<dbReference type="Proteomes" id="UP001066276">
    <property type="component" value="Chromosome 6"/>
</dbReference>
<protein>
    <submittedName>
        <fullName evidence="1">Uncharacterized protein</fullName>
    </submittedName>
</protein>
<keyword evidence="2" id="KW-1185">Reference proteome</keyword>
<gene>
    <name evidence="1" type="ORF">NDU88_010114</name>
</gene>
<evidence type="ECO:0000313" key="2">
    <source>
        <dbReference type="Proteomes" id="UP001066276"/>
    </source>
</evidence>
<sequence length="75" mass="8450">MKRRGRRCLASVKKAIDVPGLAEPNAWFPAWRVCGPASCLGRMQKVSHAYTPGDLTRRRGALLNARRFVSKQKQQ</sequence>
<accession>A0AAV7QTI4</accession>
<proteinExistence type="predicted"/>
<comment type="caution">
    <text evidence="1">The sequence shown here is derived from an EMBL/GenBank/DDBJ whole genome shotgun (WGS) entry which is preliminary data.</text>
</comment>
<dbReference type="EMBL" id="JANPWB010000010">
    <property type="protein sequence ID" value="KAJ1143811.1"/>
    <property type="molecule type" value="Genomic_DNA"/>
</dbReference>
<dbReference type="AlphaFoldDB" id="A0AAV7QTI4"/>
<reference evidence="1" key="1">
    <citation type="journal article" date="2022" name="bioRxiv">
        <title>Sequencing and chromosome-scale assembly of the giantPleurodeles waltlgenome.</title>
        <authorList>
            <person name="Brown T."/>
            <person name="Elewa A."/>
            <person name="Iarovenko S."/>
            <person name="Subramanian E."/>
            <person name="Araus A.J."/>
            <person name="Petzold A."/>
            <person name="Susuki M."/>
            <person name="Suzuki K.-i.T."/>
            <person name="Hayashi T."/>
            <person name="Toyoda A."/>
            <person name="Oliveira C."/>
            <person name="Osipova E."/>
            <person name="Leigh N.D."/>
            <person name="Simon A."/>
            <person name="Yun M.H."/>
        </authorList>
    </citation>
    <scope>NUCLEOTIDE SEQUENCE</scope>
    <source>
        <strain evidence="1">20211129_DDA</strain>
        <tissue evidence="1">Liver</tissue>
    </source>
</reference>
<evidence type="ECO:0000313" key="1">
    <source>
        <dbReference type="EMBL" id="KAJ1143811.1"/>
    </source>
</evidence>
<name>A0AAV7QTI4_PLEWA</name>
<organism evidence="1 2">
    <name type="scientific">Pleurodeles waltl</name>
    <name type="common">Iberian ribbed newt</name>
    <dbReference type="NCBI Taxonomy" id="8319"/>
    <lineage>
        <taxon>Eukaryota</taxon>
        <taxon>Metazoa</taxon>
        <taxon>Chordata</taxon>
        <taxon>Craniata</taxon>
        <taxon>Vertebrata</taxon>
        <taxon>Euteleostomi</taxon>
        <taxon>Amphibia</taxon>
        <taxon>Batrachia</taxon>
        <taxon>Caudata</taxon>
        <taxon>Salamandroidea</taxon>
        <taxon>Salamandridae</taxon>
        <taxon>Pleurodelinae</taxon>
        <taxon>Pleurodeles</taxon>
    </lineage>
</organism>